<dbReference type="GO" id="GO:0006351">
    <property type="term" value="P:DNA-templated transcription"/>
    <property type="evidence" value="ECO:0007669"/>
    <property type="project" value="InterPro"/>
</dbReference>
<feature type="binding site" evidence="9">
    <location>
        <position position="71"/>
    </location>
    <ligand>
        <name>Zn(2+)</name>
        <dbReference type="ChEBI" id="CHEBI:29105"/>
        <label>2</label>
    </ligand>
</feature>
<dbReference type="GO" id="GO:0008270">
    <property type="term" value="F:zinc ion binding"/>
    <property type="evidence" value="ECO:0007669"/>
    <property type="project" value="UniProtKB-KW"/>
</dbReference>
<evidence type="ECO:0000256" key="1">
    <source>
        <dbReference type="ARBA" id="ARBA00018272"/>
    </source>
</evidence>
<dbReference type="SMART" id="SM00440">
    <property type="entry name" value="ZnF_C2C2"/>
    <property type="match status" value="1"/>
</dbReference>
<dbReference type="GO" id="GO:0006355">
    <property type="term" value="P:regulation of DNA-templated transcription"/>
    <property type="evidence" value="ECO:0007669"/>
    <property type="project" value="InterPro"/>
</dbReference>
<evidence type="ECO:0000256" key="7">
    <source>
        <dbReference type="ARBA" id="ARBA00032962"/>
    </source>
</evidence>
<evidence type="ECO:0000256" key="9">
    <source>
        <dbReference type="PIRSR" id="PIRSR005586-1"/>
    </source>
</evidence>
<dbReference type="HOGENOM" id="CLU_093932_3_2_2"/>
<keyword evidence="6 8" id="KW-0804">Transcription</keyword>
<reference evidence="13 14" key="2">
    <citation type="journal article" date="2000" name="Proc. Natl. Acad. Sci. U.S.A.">
        <title>Archaeal adaptation to higher temperatures revealed by genomic sequence of Thermoplasma volcanium.</title>
        <authorList>
            <person name="Kawashima T."/>
            <person name="Amano N."/>
            <person name="Koike H."/>
            <person name="Makino S."/>
            <person name="Higuchi S."/>
            <person name="Kawashima-Ohya Y."/>
            <person name="Watanabe K."/>
            <person name="Yamazaki M."/>
            <person name="Kanehori K."/>
            <person name="Kawamoto T."/>
            <person name="Nunoshiba T."/>
            <person name="Yamamoto Y."/>
            <person name="Aramaki H."/>
            <person name="Makino K."/>
            <person name="Suzuki M."/>
        </authorList>
    </citation>
    <scope>NUCLEOTIDE SEQUENCE [LARGE SCALE GENOMIC DNA]</scope>
    <source>
        <strain evidence="14">ATCC 51530 / DSM 4299 / JCM 9571 / NBRC 15438 / GSS1</strain>
    </source>
</reference>
<feature type="domain" description="TFIIS-type" evidence="12">
    <location>
        <begin position="64"/>
        <end position="104"/>
    </location>
</feature>
<dbReference type="PaxDb" id="273116-14324969"/>
<dbReference type="STRING" id="273116.gene:9381543"/>
<keyword evidence="14" id="KW-1185">Reference proteome</keyword>
<proteinExistence type="inferred from homology"/>
<dbReference type="PANTHER" id="PTHR11239:SF12">
    <property type="entry name" value="DNA-DIRECTED RNA POLYMERASE III SUBUNIT RPC10"/>
    <property type="match status" value="1"/>
</dbReference>
<dbReference type="AlphaFoldDB" id="Q97AQ6"/>
<evidence type="ECO:0000256" key="10">
    <source>
        <dbReference type="PIRSR" id="PIRSR005586-2"/>
    </source>
</evidence>
<reference evidence="13 14" key="1">
    <citation type="journal article" date="1999" name="Proc. Jpn. Acad.">
        <title>Determination of the complete genomic DNA sequence of Thermoplasma volvanium GSS1.</title>
        <authorList>
            <person name="Kawashima T."/>
            <person name="Yamamoto Y."/>
            <person name="Aramaki H."/>
            <person name="Nunoshiba T."/>
            <person name="Kawamoto T."/>
            <person name="Watanabe K."/>
            <person name="Yamazaki M."/>
            <person name="Kanehori K."/>
            <person name="Amano N."/>
            <person name="Ohya Y."/>
            <person name="Makino K."/>
            <person name="Suzuki M."/>
        </authorList>
    </citation>
    <scope>NUCLEOTIDE SEQUENCE [LARGE SCALE GENOMIC DNA]</scope>
    <source>
        <strain evidence="14">ATCC 51530 / DSM 4299 / JCM 9571 / NBRC 15438 / GSS1</strain>
    </source>
</reference>
<dbReference type="PANTHER" id="PTHR11239">
    <property type="entry name" value="DNA-DIRECTED RNA POLYMERASE"/>
    <property type="match status" value="1"/>
</dbReference>
<protein>
    <recommendedName>
        <fullName evidence="1">Transcription factor S</fullName>
    </recommendedName>
    <alternativeName>
        <fullName evidence="7">Transcription elongation factor IIS/RNA polymerase subunit homolog</fullName>
    </alternativeName>
</protein>
<dbReference type="InterPro" id="IPR001222">
    <property type="entry name" value="Znf_TFIIS"/>
</dbReference>
<organism evidence="13 14">
    <name type="scientific">Thermoplasma volcanium (strain ATCC 51530 / DSM 4299 / JCM 9571 / NBRC 15438 / GSS1)</name>
    <dbReference type="NCBI Taxonomy" id="273116"/>
    <lineage>
        <taxon>Archaea</taxon>
        <taxon>Methanobacteriati</taxon>
        <taxon>Thermoplasmatota</taxon>
        <taxon>Thermoplasmata</taxon>
        <taxon>Thermoplasmatales</taxon>
        <taxon>Thermoplasmataceae</taxon>
        <taxon>Thermoplasma</taxon>
    </lineage>
</organism>
<feature type="binding site" evidence="9">
    <location>
        <position position="12"/>
    </location>
    <ligand>
        <name>Zn(2+)</name>
        <dbReference type="ChEBI" id="CHEBI:29105"/>
        <label>1</label>
    </ligand>
</feature>
<dbReference type="Pfam" id="PF01096">
    <property type="entry name" value="Zn_ribbon_TFIIS"/>
    <property type="match status" value="1"/>
</dbReference>
<dbReference type="NCBIfam" id="TIGR01384">
    <property type="entry name" value="TFS_arch"/>
    <property type="match status" value="1"/>
</dbReference>
<evidence type="ECO:0000256" key="3">
    <source>
        <dbReference type="ARBA" id="ARBA00022771"/>
    </source>
</evidence>
<dbReference type="CDD" id="cd10511">
    <property type="entry name" value="Zn-ribbon_TFS"/>
    <property type="match status" value="1"/>
</dbReference>
<evidence type="ECO:0000256" key="2">
    <source>
        <dbReference type="ARBA" id="ARBA00022723"/>
    </source>
</evidence>
<dbReference type="InterPro" id="IPR019761">
    <property type="entry name" value="DNA-dir_RNA_pol-M_15_CS"/>
</dbReference>
<dbReference type="eggNOG" id="arCOG00579">
    <property type="taxonomic scope" value="Archaea"/>
</dbReference>
<dbReference type="SMART" id="SM00661">
    <property type="entry name" value="RPOL9"/>
    <property type="match status" value="1"/>
</dbReference>
<dbReference type="Proteomes" id="UP000001017">
    <property type="component" value="Chromosome"/>
</dbReference>
<dbReference type="Gene3D" id="2.20.25.10">
    <property type="match status" value="2"/>
</dbReference>
<dbReference type="InterPro" id="IPR001529">
    <property type="entry name" value="Zn_ribbon_RPB9"/>
</dbReference>
<evidence type="ECO:0000256" key="4">
    <source>
        <dbReference type="ARBA" id="ARBA00022833"/>
    </source>
</evidence>
<dbReference type="InterPro" id="IPR012164">
    <property type="entry name" value="Rpa12/Rpb9/Rpc10/TFS"/>
</dbReference>
<evidence type="ECO:0000313" key="13">
    <source>
        <dbReference type="EMBL" id="BAB59895.1"/>
    </source>
</evidence>
<feature type="zinc finger region" description="C4-type" evidence="10">
    <location>
        <begin position="9"/>
        <end position="28"/>
    </location>
</feature>
<dbReference type="GO" id="GO:0003676">
    <property type="term" value="F:nucleic acid binding"/>
    <property type="evidence" value="ECO:0007669"/>
    <property type="project" value="InterPro"/>
</dbReference>
<keyword evidence="2 9" id="KW-0479">Metal-binding</keyword>
<dbReference type="PROSITE" id="PS01030">
    <property type="entry name" value="RNA_POL_M_15KD"/>
    <property type="match status" value="1"/>
</dbReference>
<dbReference type="PhylomeDB" id="Q97AQ6"/>
<sequence>MQSSLSMFCPKCGSLMTPVNGRYVCPSCGYEVSKKKEDLKIVNKSNDKETIMIREEVSAEPLDSDAICPRCHHKGARYVLKQTRSADEPETKFYTCEECGYRWREY</sequence>
<dbReference type="GO" id="GO:0003899">
    <property type="term" value="F:DNA-directed RNA polymerase activity"/>
    <property type="evidence" value="ECO:0007669"/>
    <property type="project" value="InterPro"/>
</dbReference>
<dbReference type="SUPFAM" id="SSF57783">
    <property type="entry name" value="Zinc beta-ribbon"/>
    <property type="match status" value="1"/>
</dbReference>
<dbReference type="Pfam" id="PF02150">
    <property type="entry name" value="Zn_ribbon_RPB9"/>
    <property type="match status" value="1"/>
</dbReference>
<dbReference type="InterPro" id="IPR006288">
    <property type="entry name" value="TFS"/>
</dbReference>
<evidence type="ECO:0000256" key="11">
    <source>
        <dbReference type="RuleBase" id="RU003474"/>
    </source>
</evidence>
<name>Q97AQ6_THEVO</name>
<keyword evidence="5" id="KW-0805">Transcription regulation</keyword>
<feature type="binding site" evidence="9">
    <location>
        <position position="96"/>
    </location>
    <ligand>
        <name>Zn(2+)</name>
        <dbReference type="ChEBI" id="CHEBI:29105"/>
        <label>2</label>
    </ligand>
</feature>
<feature type="binding site" evidence="9">
    <location>
        <position position="28"/>
    </location>
    <ligand>
        <name>Zn(2+)</name>
        <dbReference type="ChEBI" id="CHEBI:29105"/>
        <label>1</label>
    </ligand>
</feature>
<dbReference type="PROSITE" id="PS51133">
    <property type="entry name" value="ZF_TFIIS_2"/>
    <property type="match status" value="1"/>
</dbReference>
<evidence type="ECO:0000256" key="6">
    <source>
        <dbReference type="ARBA" id="ARBA00023163"/>
    </source>
</evidence>
<evidence type="ECO:0000313" key="14">
    <source>
        <dbReference type="Proteomes" id="UP000001017"/>
    </source>
</evidence>
<feature type="binding site" evidence="9">
    <location>
        <position position="9"/>
    </location>
    <ligand>
        <name>Zn(2+)</name>
        <dbReference type="ChEBI" id="CHEBI:29105"/>
        <label>1</label>
    </ligand>
</feature>
<evidence type="ECO:0000256" key="8">
    <source>
        <dbReference type="PIRNR" id="PIRNR005586"/>
    </source>
</evidence>
<dbReference type="KEGG" id="tvo:TVG0759000"/>
<keyword evidence="4 9" id="KW-0862">Zinc</keyword>
<evidence type="ECO:0000259" key="12">
    <source>
        <dbReference type="PROSITE" id="PS51133"/>
    </source>
</evidence>
<dbReference type="PIRSF" id="PIRSF005586">
    <property type="entry name" value="RNApol_RpoM"/>
    <property type="match status" value="1"/>
</dbReference>
<comment type="similarity">
    <text evidence="8 11">Belongs to the archaeal rpoM/eukaryotic RPA12/RPB9/RPC11 RNA polymerase family.</text>
</comment>
<dbReference type="EMBL" id="BA000011">
    <property type="protein sequence ID" value="BAB59895.1"/>
    <property type="molecule type" value="Genomic_DNA"/>
</dbReference>
<feature type="binding site" evidence="9">
    <location>
        <position position="68"/>
    </location>
    <ligand>
        <name>Zn(2+)</name>
        <dbReference type="ChEBI" id="CHEBI:29105"/>
        <label>2</label>
    </ligand>
</feature>
<gene>
    <name evidence="13" type="ORF">TVG0759000</name>
</gene>
<keyword evidence="3 10" id="KW-0863">Zinc-finger</keyword>
<feature type="binding site" evidence="9">
    <location>
        <position position="99"/>
    </location>
    <ligand>
        <name>Zn(2+)</name>
        <dbReference type="ChEBI" id="CHEBI:29105"/>
        <label>2</label>
    </ligand>
</feature>
<accession>Q97AQ6</accession>
<evidence type="ECO:0000256" key="5">
    <source>
        <dbReference type="ARBA" id="ARBA00023015"/>
    </source>
</evidence>
<feature type="binding site" evidence="9">
    <location>
        <position position="25"/>
    </location>
    <ligand>
        <name>Zn(2+)</name>
        <dbReference type="ChEBI" id="CHEBI:29105"/>
        <label>1</label>
    </ligand>
</feature>